<organism evidence="2 3">
    <name type="scientific">Linderina pennispora</name>
    <dbReference type="NCBI Taxonomy" id="61395"/>
    <lineage>
        <taxon>Eukaryota</taxon>
        <taxon>Fungi</taxon>
        <taxon>Fungi incertae sedis</taxon>
        <taxon>Zoopagomycota</taxon>
        <taxon>Kickxellomycotina</taxon>
        <taxon>Kickxellomycetes</taxon>
        <taxon>Kickxellales</taxon>
        <taxon>Kickxellaceae</taxon>
        <taxon>Linderina</taxon>
    </lineage>
</organism>
<feature type="compositionally biased region" description="Pro residues" evidence="1">
    <location>
        <begin position="1290"/>
        <end position="1299"/>
    </location>
</feature>
<feature type="region of interest" description="Disordered" evidence="1">
    <location>
        <begin position="964"/>
        <end position="1098"/>
    </location>
</feature>
<feature type="compositionally biased region" description="Polar residues" evidence="1">
    <location>
        <begin position="445"/>
        <end position="461"/>
    </location>
</feature>
<sequence>MDNRLANAQRRFTLNSSAHAAEFSRRNSTRHQRAKSMGIQDGHARDPPRPRMPGMPATANAVPGHRRSRSTGIVNTTIDADYHHPMPTDEQQSRGRRGFLGIGFRRSKSQSGRRRSQHQPTHDEHGRSRTWTKEDVDMLEELTAIAWAGGQIVNFNTISKEMNRTAKDVQEMLRQQMRTLLYVSGHDFLSEFPRAIVLQWAGIEFPDDPLLGSYPAQEARKLLMRESCISSLLCRAPRQVIPEVPIIANTRFDRNHVPGDLYDEIRAQDTRYRAQNALQEVQHDDTDLRSSRTTQRVVTEPSAVLHASSANVAAQLQNAFSEKAATQTPKTTRNRSKSTLMPKDSDTLRRFQFSAAQPARRPAAIPVSVPMQSPLSATFGLAPRTPELAVMRRAADAATARPRRRRSRSHAPKVIENPDAQRALQATSPPVDPAALAQPVEDDTSVATSQPPAGNRISQDSGHVDDRTCGSISLVHKLRELKKYSTINSDHTRRLDRDTRYTVRRAVSEFLCQDELGKQVFDHVVTNVDNSLFMRFSRCSDTLLALPNHFGEAFRMQVVNLMNSKYDQGMKAYSMAMYAYVLEAINGPDVIDRPRNWGDISDFALEWANRKLSAARYISTPAMDETHLRMAAYHVGSEAGQCFYDMYRRDLGWRVSDRELHLFLTDEQQTPSGERTKLDLLNLKHVIDVWVDVAFRRNASKHGHLTFAAAAELVNINMVLTWGNLKNESDIAEKSLTFDRNCLEVASLYGMDDMKGLPDSSVANELARAFARKFYDDNRAELFQLVLCQHQFIGPDYDEFADWVALGYGWAGGGIDYNILFQLNQYLLSMGFKPIRKYWDTIKQDVVVSLLNLVHHSNTSFDWHTVDGFLWPREHADKKDSTTGQPLDPTASTTMAIGYNRLLGPANDSLHISLVAGELPGDTGASGLSRQRTIKRLDPENASLVHIPDLAGIVDGPSLADQRRYNNSNIDAPEQAESSSAKVRRRHTTVVSKATTVTAPGGEPPVELDSIMPEDSHTNGRQAEYDSPSASVSLRFSRTKQILDTGSPARSGSAPPRSPESFSSALTSNPKMSGATSAELPPSSTTADEVPPTSLPVLTSQPAFTTEAAALPIPAPKGSPDGFAPRSDSSGHLNAAAVHVSLPVHSKQEMIETAQASKPSAFSHYKTTSSAQRQLAGAAKKPKFTLKRPASPHNQEAAEAAAGPLMAVQSAPDDIQSQASHVHGSEGSLQEAYRPVQSGPHSAASAATAQAPVSNGYATPHMLQQSYAYPQYLQAQPLPPQYPQYSQQPTQPPQQPTQPPQQSMTSPQFHTQSWQSIPQPQYYQLQQHPSMQYALQQRPVQYAPQQPEYAHPQQYPQGYQFQAPGQQPAQTGGYPVQPMGQPGNYPTQPIGNLHLAHMNDAEWERYKQRMEYQVQLAERLQRAQNPGWSV</sequence>
<feature type="compositionally biased region" description="Basic residues" evidence="1">
    <location>
        <begin position="401"/>
        <end position="411"/>
    </location>
</feature>
<dbReference type="Proteomes" id="UP000193922">
    <property type="component" value="Unassembled WGS sequence"/>
</dbReference>
<feature type="region of interest" description="Disordered" evidence="1">
    <location>
        <begin position="1111"/>
        <end position="1131"/>
    </location>
</feature>
<dbReference type="RefSeq" id="XP_040742686.1">
    <property type="nucleotide sequence ID" value="XM_040883756.1"/>
</dbReference>
<feature type="compositionally biased region" description="Basic and acidic residues" evidence="1">
    <location>
        <begin position="120"/>
        <end position="132"/>
    </location>
</feature>
<feature type="compositionally biased region" description="Low complexity" evidence="1">
    <location>
        <begin position="1046"/>
        <end position="1055"/>
    </location>
</feature>
<reference evidence="2 3" key="1">
    <citation type="submission" date="2016-07" db="EMBL/GenBank/DDBJ databases">
        <title>Pervasive Adenine N6-methylation of Active Genes in Fungi.</title>
        <authorList>
            <consortium name="DOE Joint Genome Institute"/>
            <person name="Mondo S.J."/>
            <person name="Dannebaum R.O."/>
            <person name="Kuo R.C."/>
            <person name="Labutti K."/>
            <person name="Haridas S."/>
            <person name="Kuo A."/>
            <person name="Salamov A."/>
            <person name="Ahrendt S.R."/>
            <person name="Lipzen A."/>
            <person name="Sullivan W."/>
            <person name="Andreopoulos W.B."/>
            <person name="Clum A."/>
            <person name="Lindquist E."/>
            <person name="Daum C."/>
            <person name="Ramamoorthy G.K."/>
            <person name="Gryganskyi A."/>
            <person name="Culley D."/>
            <person name="Magnuson J.K."/>
            <person name="James T.Y."/>
            <person name="O'Malley M.A."/>
            <person name="Stajich J.E."/>
            <person name="Spatafora J.W."/>
            <person name="Visel A."/>
            <person name="Grigoriev I.V."/>
        </authorList>
    </citation>
    <scope>NUCLEOTIDE SEQUENCE [LARGE SCALE GENOMIC DNA]</scope>
    <source>
        <strain evidence="2 3">ATCC 12442</strain>
    </source>
</reference>
<feature type="region of interest" description="Disordered" evidence="1">
    <location>
        <begin position="1276"/>
        <end position="1314"/>
    </location>
</feature>
<feature type="region of interest" description="Disordered" evidence="1">
    <location>
        <begin position="1157"/>
        <end position="1197"/>
    </location>
</feature>
<feature type="region of interest" description="Disordered" evidence="1">
    <location>
        <begin position="393"/>
        <end position="465"/>
    </location>
</feature>
<keyword evidence="3" id="KW-1185">Reference proteome</keyword>
<dbReference type="STRING" id="61395.A0A1Y1W717"/>
<feature type="region of interest" description="Disordered" evidence="1">
    <location>
        <begin position="104"/>
        <end position="132"/>
    </location>
</feature>
<comment type="caution">
    <text evidence="2">The sequence shown here is derived from an EMBL/GenBank/DDBJ whole genome shotgun (WGS) entry which is preliminary data.</text>
</comment>
<accession>A0A1Y1W717</accession>
<feature type="compositionally biased region" description="Polar residues" evidence="1">
    <location>
        <begin position="1303"/>
        <end position="1314"/>
    </location>
</feature>
<feature type="region of interest" description="Disordered" evidence="1">
    <location>
        <begin position="321"/>
        <end position="342"/>
    </location>
</feature>
<evidence type="ECO:0000313" key="2">
    <source>
        <dbReference type="EMBL" id="ORX68954.1"/>
    </source>
</evidence>
<dbReference type="OrthoDB" id="10580870at2759"/>
<feature type="compositionally biased region" description="Polar residues" evidence="1">
    <location>
        <begin position="321"/>
        <end position="331"/>
    </location>
</feature>
<proteinExistence type="predicted"/>
<feature type="compositionally biased region" description="Polar residues" evidence="1">
    <location>
        <begin position="1028"/>
        <end position="1044"/>
    </location>
</feature>
<feature type="compositionally biased region" description="Low complexity" evidence="1">
    <location>
        <begin position="989"/>
        <end position="999"/>
    </location>
</feature>
<evidence type="ECO:0000313" key="3">
    <source>
        <dbReference type="Proteomes" id="UP000193922"/>
    </source>
</evidence>
<protein>
    <submittedName>
        <fullName evidence="2">Uncharacterized protein</fullName>
    </submittedName>
</protein>
<evidence type="ECO:0000256" key="1">
    <source>
        <dbReference type="SAM" id="MobiDB-lite"/>
    </source>
</evidence>
<feature type="region of interest" description="Disordered" evidence="1">
    <location>
        <begin position="1"/>
        <end position="69"/>
    </location>
</feature>
<feature type="region of interest" description="Disordered" evidence="1">
    <location>
        <begin position="1358"/>
        <end position="1387"/>
    </location>
</feature>
<dbReference type="EMBL" id="MCFD01000008">
    <property type="protein sequence ID" value="ORX68954.1"/>
    <property type="molecule type" value="Genomic_DNA"/>
</dbReference>
<gene>
    <name evidence="2" type="ORF">DL89DRAFT_168733</name>
</gene>
<feature type="compositionally biased region" description="Polar residues" evidence="1">
    <location>
        <begin position="1157"/>
        <end position="1173"/>
    </location>
</feature>
<name>A0A1Y1W717_9FUNG</name>
<feature type="compositionally biased region" description="Low complexity" evidence="1">
    <location>
        <begin position="1358"/>
        <end position="1375"/>
    </location>
</feature>
<feature type="compositionally biased region" description="Polar residues" evidence="1">
    <location>
        <begin position="965"/>
        <end position="981"/>
    </location>
</feature>
<feature type="compositionally biased region" description="Polar residues" evidence="1">
    <location>
        <begin position="1060"/>
        <end position="1087"/>
    </location>
</feature>
<dbReference type="GeneID" id="63800404"/>
<feature type="compositionally biased region" description="Basic residues" evidence="1">
    <location>
        <begin position="105"/>
        <end position="117"/>
    </location>
</feature>